<dbReference type="SUPFAM" id="SSF48726">
    <property type="entry name" value="Immunoglobulin"/>
    <property type="match status" value="1"/>
</dbReference>
<dbReference type="InterPro" id="IPR013783">
    <property type="entry name" value="Ig-like_fold"/>
</dbReference>
<evidence type="ECO:0000259" key="1">
    <source>
        <dbReference type="SMART" id="SM00409"/>
    </source>
</evidence>
<evidence type="ECO:0000313" key="2">
    <source>
        <dbReference type="EMBL" id="KAL0161685.1"/>
    </source>
</evidence>
<gene>
    <name evidence="2" type="ORF">M9458_045410</name>
</gene>
<dbReference type="AlphaFoldDB" id="A0ABD0NJX8"/>
<sequence length="70" mass="7823">TDESVSVMEGDSVTLHNDVNKTQDGIINWYFNSTHITGSLTLTNITITDSGRYFLQIVNVNDKIFSVSVR</sequence>
<feature type="non-terminal residue" evidence="2">
    <location>
        <position position="1"/>
    </location>
</feature>
<dbReference type="Proteomes" id="UP001529510">
    <property type="component" value="Unassembled WGS sequence"/>
</dbReference>
<reference evidence="2 3" key="1">
    <citation type="submission" date="2024-05" db="EMBL/GenBank/DDBJ databases">
        <title>Genome sequencing and assembly of Indian major carp, Cirrhinus mrigala (Hamilton, 1822).</title>
        <authorList>
            <person name="Mohindra V."/>
            <person name="Chowdhury L.M."/>
            <person name="Lal K."/>
            <person name="Jena J.K."/>
        </authorList>
    </citation>
    <scope>NUCLEOTIDE SEQUENCE [LARGE SCALE GENOMIC DNA]</scope>
    <source>
        <strain evidence="2">CM1030</strain>
        <tissue evidence="2">Blood</tissue>
    </source>
</reference>
<feature type="non-terminal residue" evidence="2">
    <location>
        <position position="70"/>
    </location>
</feature>
<comment type="caution">
    <text evidence="2">The sequence shown here is derived from an EMBL/GenBank/DDBJ whole genome shotgun (WGS) entry which is preliminary data.</text>
</comment>
<dbReference type="EMBL" id="JAMKFB020000022">
    <property type="protein sequence ID" value="KAL0161685.1"/>
    <property type="molecule type" value="Genomic_DNA"/>
</dbReference>
<dbReference type="InterPro" id="IPR036179">
    <property type="entry name" value="Ig-like_dom_sf"/>
</dbReference>
<protein>
    <recommendedName>
        <fullName evidence="1">Immunoglobulin domain-containing protein</fullName>
    </recommendedName>
</protein>
<feature type="domain" description="Immunoglobulin" evidence="1">
    <location>
        <begin position="2"/>
        <end position="70"/>
    </location>
</feature>
<organism evidence="2 3">
    <name type="scientific">Cirrhinus mrigala</name>
    <name type="common">Mrigala</name>
    <dbReference type="NCBI Taxonomy" id="683832"/>
    <lineage>
        <taxon>Eukaryota</taxon>
        <taxon>Metazoa</taxon>
        <taxon>Chordata</taxon>
        <taxon>Craniata</taxon>
        <taxon>Vertebrata</taxon>
        <taxon>Euteleostomi</taxon>
        <taxon>Actinopterygii</taxon>
        <taxon>Neopterygii</taxon>
        <taxon>Teleostei</taxon>
        <taxon>Ostariophysi</taxon>
        <taxon>Cypriniformes</taxon>
        <taxon>Cyprinidae</taxon>
        <taxon>Labeoninae</taxon>
        <taxon>Labeonini</taxon>
        <taxon>Cirrhinus</taxon>
    </lineage>
</organism>
<proteinExistence type="predicted"/>
<evidence type="ECO:0000313" key="3">
    <source>
        <dbReference type="Proteomes" id="UP001529510"/>
    </source>
</evidence>
<dbReference type="PANTHER" id="PTHR21063">
    <property type="entry name" value="LFA-3"/>
    <property type="match status" value="1"/>
</dbReference>
<keyword evidence="3" id="KW-1185">Reference proteome</keyword>
<dbReference type="InterPro" id="IPR003599">
    <property type="entry name" value="Ig_sub"/>
</dbReference>
<accession>A0ABD0NJX8</accession>
<dbReference type="PANTHER" id="PTHR21063:SF4">
    <property type="entry name" value="CD48 ANTIGEN-RELATED"/>
    <property type="match status" value="1"/>
</dbReference>
<dbReference type="SMART" id="SM00409">
    <property type="entry name" value="IG"/>
    <property type="match status" value="1"/>
</dbReference>
<dbReference type="Gene3D" id="2.60.40.10">
    <property type="entry name" value="Immunoglobulins"/>
    <property type="match status" value="2"/>
</dbReference>
<name>A0ABD0NJX8_CIRMR</name>